<accession>A0A177E798</accession>
<feature type="domain" description="Pyruvate/ketoisovalerate oxidoreductase catalytic" evidence="2">
    <location>
        <begin position="10"/>
        <end position="176"/>
    </location>
</feature>
<evidence type="ECO:0000313" key="4">
    <source>
        <dbReference type="Proteomes" id="UP000076964"/>
    </source>
</evidence>
<dbReference type="InterPro" id="IPR051626">
    <property type="entry name" value="Oxidoreductase_gamma_subunit"/>
</dbReference>
<dbReference type="InterPro" id="IPR019752">
    <property type="entry name" value="Pyrv/ketoisovalerate_OxRed_cat"/>
</dbReference>
<dbReference type="GO" id="GO:0016625">
    <property type="term" value="F:oxidoreductase activity, acting on the aldehyde or oxo group of donors, iron-sulfur protein as acceptor"/>
    <property type="evidence" value="ECO:0007669"/>
    <property type="project" value="InterPro"/>
</dbReference>
<evidence type="ECO:0000313" key="3">
    <source>
        <dbReference type="EMBL" id="OAG27102.1"/>
    </source>
</evidence>
<gene>
    <name evidence="3" type="ORF">TH606_08625</name>
</gene>
<proteinExistence type="predicted"/>
<dbReference type="STRING" id="1795632.TH606_08625"/>
<name>A0A177E798_9BACT</name>
<dbReference type="Proteomes" id="UP000076964">
    <property type="component" value="Unassembled WGS sequence"/>
</dbReference>
<evidence type="ECO:0000259" key="2">
    <source>
        <dbReference type="Pfam" id="PF01558"/>
    </source>
</evidence>
<dbReference type="EMBL" id="LSFI01000041">
    <property type="protein sequence ID" value="OAG27102.1"/>
    <property type="molecule type" value="Genomic_DNA"/>
</dbReference>
<dbReference type="OrthoDB" id="9794954at2"/>
<dbReference type="PANTHER" id="PTHR43366">
    <property type="entry name" value="PYRUVATE SYNTHASE SUBUNIT PORC"/>
    <property type="match status" value="1"/>
</dbReference>
<comment type="caution">
    <text evidence="3">The sequence shown here is derived from an EMBL/GenBank/DDBJ whole genome shotgun (WGS) entry which is preliminary data.</text>
</comment>
<dbReference type="Gene3D" id="3.40.920.10">
    <property type="entry name" value="Pyruvate-ferredoxin oxidoreductase, PFOR, domain III"/>
    <property type="match status" value="1"/>
</dbReference>
<dbReference type="SUPFAM" id="SSF53323">
    <property type="entry name" value="Pyruvate-ferredoxin oxidoreductase, PFOR, domain III"/>
    <property type="match status" value="1"/>
</dbReference>
<dbReference type="AlphaFoldDB" id="A0A177E798"/>
<dbReference type="Pfam" id="PF01558">
    <property type="entry name" value="POR"/>
    <property type="match status" value="1"/>
</dbReference>
<organism evidence="3 4">
    <name type="scientific">Thermodesulfatator autotrophicus</name>
    <dbReference type="NCBI Taxonomy" id="1795632"/>
    <lineage>
        <taxon>Bacteria</taxon>
        <taxon>Pseudomonadati</taxon>
        <taxon>Thermodesulfobacteriota</taxon>
        <taxon>Thermodesulfobacteria</taxon>
        <taxon>Thermodesulfobacteriales</taxon>
        <taxon>Thermodesulfatatoraceae</taxon>
        <taxon>Thermodesulfatator</taxon>
    </lineage>
</organism>
<dbReference type="InterPro" id="IPR011894">
    <property type="entry name" value="PorC_KorC"/>
</dbReference>
<dbReference type="InterPro" id="IPR002869">
    <property type="entry name" value="Pyrv_flavodox_OxRed_cen"/>
</dbReference>
<dbReference type="RefSeq" id="WP_068542954.1">
    <property type="nucleotide sequence ID" value="NZ_LSFI01000041.1"/>
</dbReference>
<reference evidence="3 4" key="1">
    <citation type="submission" date="2016-02" db="EMBL/GenBank/DDBJ databases">
        <title>Draft genome sequence of Thermodesulfatator sp. S606.</title>
        <authorList>
            <person name="Lai Q."/>
            <person name="Cao J."/>
            <person name="Dupont S."/>
            <person name="Shao Z."/>
            <person name="Jebbar M."/>
            <person name="Alain K."/>
        </authorList>
    </citation>
    <scope>NUCLEOTIDE SEQUENCE [LARGE SCALE GENOMIC DNA]</scope>
    <source>
        <strain evidence="3 4">S606</strain>
    </source>
</reference>
<dbReference type="PANTHER" id="PTHR43366:SF1">
    <property type="entry name" value="PYRUVATE SYNTHASE SUBUNIT PORC"/>
    <property type="match status" value="1"/>
</dbReference>
<sequence length="183" mass="19962">MIEVRLHGRGGQGGVTSAELIAISAINQGKYAQAFPSFGPERRGAPVMAFVRISDKRIRTREKVYNPDIVVVLDPSLPTIVNVTDGLKEDGWVILNSAKDEKTLREILGGFKGKLAVVDATKIAIEELGLPITNTTMLGAFLKATGLVDQKYLEEALEHRFGRLADKNKAAMARAIKETKIYA</sequence>
<dbReference type="NCBIfam" id="TIGR02175">
    <property type="entry name" value="PorC_KorC"/>
    <property type="match status" value="1"/>
</dbReference>
<evidence type="ECO:0000256" key="1">
    <source>
        <dbReference type="ARBA" id="ARBA00023002"/>
    </source>
</evidence>
<protein>
    <submittedName>
        <fullName evidence="3">Pyruvate synthase</fullName>
    </submittedName>
</protein>
<keyword evidence="3" id="KW-0670">Pyruvate</keyword>
<dbReference type="NCBIfam" id="NF006321">
    <property type="entry name" value="PRK08534.1"/>
    <property type="match status" value="1"/>
</dbReference>
<keyword evidence="4" id="KW-1185">Reference proteome</keyword>
<keyword evidence="1" id="KW-0560">Oxidoreductase</keyword>